<keyword evidence="1" id="KW-0472">Membrane</keyword>
<keyword evidence="1" id="KW-0812">Transmembrane</keyword>
<sequence>MRGEAVNMGIAFIKVASVYLLIGVSLGLYMGMADKFQYTPVHAHVNLLAWATMALFGLIYYYFPRAGDSILGKVHFWLHNIGTVALLIGMILFANGNESAGLPFAIPGAWLVIIGVVIFIINVFKNVKKEVRF</sequence>
<feature type="transmembrane region" description="Helical" evidence="1">
    <location>
        <begin position="100"/>
        <end position="124"/>
    </location>
</feature>
<feature type="transmembrane region" description="Helical" evidence="1">
    <location>
        <begin position="43"/>
        <end position="63"/>
    </location>
</feature>
<organism evidence="2 3">
    <name type="scientific">Planococcus shixiaomingii</name>
    <dbReference type="NCBI Taxonomy" id="3058393"/>
    <lineage>
        <taxon>Bacteria</taxon>
        <taxon>Bacillati</taxon>
        <taxon>Bacillota</taxon>
        <taxon>Bacilli</taxon>
        <taxon>Bacillales</taxon>
        <taxon>Caryophanaceae</taxon>
        <taxon>Planococcus</taxon>
    </lineage>
</organism>
<evidence type="ECO:0000313" key="2">
    <source>
        <dbReference type="EMBL" id="MDN7242440.1"/>
    </source>
</evidence>
<dbReference type="Proteomes" id="UP001172055">
    <property type="component" value="Unassembled WGS sequence"/>
</dbReference>
<feature type="transmembrane region" description="Helical" evidence="1">
    <location>
        <begin position="75"/>
        <end position="94"/>
    </location>
</feature>
<reference evidence="2 3" key="1">
    <citation type="submission" date="2023-06" db="EMBL/GenBank/DDBJ databases">
        <title>Novel species in genus Planococcus.</title>
        <authorList>
            <person name="Ning S."/>
        </authorList>
    </citation>
    <scope>NUCLEOTIDE SEQUENCE [LARGE SCALE GENOMIC DNA]</scope>
    <source>
        <strain evidence="2 3">N028</strain>
    </source>
</reference>
<feature type="transmembrane region" description="Helical" evidence="1">
    <location>
        <begin position="12"/>
        <end position="31"/>
    </location>
</feature>
<keyword evidence="1" id="KW-1133">Transmembrane helix</keyword>
<evidence type="ECO:0000256" key="1">
    <source>
        <dbReference type="SAM" id="Phobius"/>
    </source>
</evidence>
<evidence type="ECO:0000313" key="3">
    <source>
        <dbReference type="Proteomes" id="UP001172055"/>
    </source>
</evidence>
<dbReference type="SUPFAM" id="SSF81442">
    <property type="entry name" value="Cytochrome c oxidase subunit I-like"/>
    <property type="match status" value="1"/>
</dbReference>
<proteinExistence type="predicted"/>
<dbReference type="InterPro" id="IPR036927">
    <property type="entry name" value="Cyt_c_oxase-like_su1_sf"/>
</dbReference>
<dbReference type="Gene3D" id="1.20.210.10">
    <property type="entry name" value="Cytochrome c oxidase-like, subunit I domain"/>
    <property type="match status" value="1"/>
</dbReference>
<dbReference type="EMBL" id="JAUJWV010000001">
    <property type="protein sequence ID" value="MDN7242440.1"/>
    <property type="molecule type" value="Genomic_DNA"/>
</dbReference>
<dbReference type="RefSeq" id="WP_300986478.1">
    <property type="nucleotide sequence ID" value="NZ_CP129236.1"/>
</dbReference>
<keyword evidence="3" id="KW-1185">Reference proteome</keyword>
<accession>A0ABT8N3J1</accession>
<name>A0ABT8N3J1_9BACL</name>
<gene>
    <name evidence="2" type="ORF">QWY14_11560</name>
</gene>
<comment type="caution">
    <text evidence="2">The sequence shown here is derived from an EMBL/GenBank/DDBJ whole genome shotgun (WGS) entry which is preliminary data.</text>
</comment>
<protein>
    <submittedName>
        <fullName evidence="2">Cytochrome-c oxidase</fullName>
    </submittedName>
</protein>